<dbReference type="Pfam" id="PF00892">
    <property type="entry name" value="EamA"/>
    <property type="match status" value="2"/>
</dbReference>
<reference evidence="8 9" key="1">
    <citation type="submission" date="2017-03" db="EMBL/GenBank/DDBJ databases">
        <authorList>
            <person name="Afonso C.L."/>
            <person name="Miller P.J."/>
            <person name="Scott M.A."/>
            <person name="Spackman E."/>
            <person name="Goraichik I."/>
            <person name="Dimitrov K.M."/>
            <person name="Suarez D.L."/>
            <person name="Swayne D.E."/>
        </authorList>
    </citation>
    <scope>NUCLEOTIDE SEQUENCE [LARGE SCALE GENOMIC DNA]</scope>
    <source>
        <strain evidence="8 9">CECT 8110</strain>
    </source>
</reference>
<feature type="transmembrane region" description="Helical" evidence="6">
    <location>
        <begin position="146"/>
        <end position="165"/>
    </location>
</feature>
<dbReference type="InterPro" id="IPR050638">
    <property type="entry name" value="AA-Vitamin_Transporters"/>
</dbReference>
<evidence type="ECO:0000259" key="7">
    <source>
        <dbReference type="Pfam" id="PF00892"/>
    </source>
</evidence>
<proteinExistence type="inferred from homology"/>
<feature type="transmembrane region" description="Helical" evidence="6">
    <location>
        <begin position="177"/>
        <end position="198"/>
    </location>
</feature>
<keyword evidence="9" id="KW-1185">Reference proteome</keyword>
<evidence type="ECO:0000256" key="3">
    <source>
        <dbReference type="ARBA" id="ARBA00022692"/>
    </source>
</evidence>
<dbReference type="InterPro" id="IPR000620">
    <property type="entry name" value="EamA_dom"/>
</dbReference>
<feature type="transmembrane region" description="Helical" evidence="6">
    <location>
        <begin position="241"/>
        <end position="259"/>
    </location>
</feature>
<evidence type="ECO:0000256" key="2">
    <source>
        <dbReference type="ARBA" id="ARBA00007362"/>
    </source>
</evidence>
<evidence type="ECO:0000256" key="4">
    <source>
        <dbReference type="ARBA" id="ARBA00022989"/>
    </source>
</evidence>
<keyword evidence="5 6" id="KW-0472">Membrane</keyword>
<feature type="transmembrane region" description="Helical" evidence="6">
    <location>
        <begin position="59"/>
        <end position="78"/>
    </location>
</feature>
<dbReference type="AlphaFoldDB" id="A0A1X6YBS7"/>
<protein>
    <submittedName>
        <fullName evidence="8">Putative DMT superfamily transporter inner membrane protein</fullName>
    </submittedName>
</protein>
<dbReference type="OrthoDB" id="2352272at2"/>
<dbReference type="InterPro" id="IPR037185">
    <property type="entry name" value="EmrE-like"/>
</dbReference>
<comment type="subcellular location">
    <subcellularLocation>
        <location evidence="1">Membrane</location>
        <topology evidence="1">Multi-pass membrane protein</topology>
    </subcellularLocation>
</comment>
<dbReference type="Proteomes" id="UP000193207">
    <property type="component" value="Unassembled WGS sequence"/>
</dbReference>
<organism evidence="8 9">
    <name type="scientific">Roseovarius halotolerans</name>
    <dbReference type="NCBI Taxonomy" id="505353"/>
    <lineage>
        <taxon>Bacteria</taxon>
        <taxon>Pseudomonadati</taxon>
        <taxon>Pseudomonadota</taxon>
        <taxon>Alphaproteobacteria</taxon>
        <taxon>Rhodobacterales</taxon>
        <taxon>Roseobacteraceae</taxon>
        <taxon>Roseovarius</taxon>
    </lineage>
</organism>
<comment type="similarity">
    <text evidence="2">Belongs to the EamA transporter family.</text>
</comment>
<feature type="transmembrane region" description="Helical" evidence="6">
    <location>
        <begin position="32"/>
        <end position="52"/>
    </location>
</feature>
<feature type="transmembrane region" description="Helical" evidence="6">
    <location>
        <begin position="116"/>
        <end position="134"/>
    </location>
</feature>
<dbReference type="EMBL" id="FWFU01000001">
    <property type="protein sequence ID" value="SLN16671.1"/>
    <property type="molecule type" value="Genomic_DNA"/>
</dbReference>
<evidence type="ECO:0000256" key="1">
    <source>
        <dbReference type="ARBA" id="ARBA00004141"/>
    </source>
</evidence>
<accession>A0A1X6YBS7</accession>
<evidence type="ECO:0000313" key="9">
    <source>
        <dbReference type="Proteomes" id="UP000193207"/>
    </source>
</evidence>
<evidence type="ECO:0000313" key="8">
    <source>
        <dbReference type="EMBL" id="SLN16671.1"/>
    </source>
</evidence>
<dbReference type="SUPFAM" id="SSF103481">
    <property type="entry name" value="Multidrug resistance efflux transporter EmrE"/>
    <property type="match status" value="2"/>
</dbReference>
<keyword evidence="3 6" id="KW-0812">Transmembrane</keyword>
<dbReference type="PANTHER" id="PTHR32322">
    <property type="entry name" value="INNER MEMBRANE TRANSPORTER"/>
    <property type="match status" value="1"/>
</dbReference>
<name>A0A1X6YBS7_9RHOB</name>
<feature type="domain" description="EamA" evidence="7">
    <location>
        <begin position="147"/>
        <end position="283"/>
    </location>
</feature>
<dbReference type="GO" id="GO:0016020">
    <property type="term" value="C:membrane"/>
    <property type="evidence" value="ECO:0007669"/>
    <property type="project" value="UniProtKB-SubCell"/>
</dbReference>
<feature type="transmembrane region" description="Helical" evidence="6">
    <location>
        <begin position="84"/>
        <end position="104"/>
    </location>
</feature>
<keyword evidence="4 6" id="KW-1133">Transmembrane helix</keyword>
<evidence type="ECO:0000256" key="6">
    <source>
        <dbReference type="SAM" id="Phobius"/>
    </source>
</evidence>
<dbReference type="PANTHER" id="PTHR32322:SF2">
    <property type="entry name" value="EAMA DOMAIN-CONTAINING PROTEIN"/>
    <property type="match status" value="1"/>
</dbReference>
<gene>
    <name evidence="8" type="ORF">ROH8110_00443</name>
</gene>
<feature type="transmembrane region" description="Helical" evidence="6">
    <location>
        <begin position="210"/>
        <end position="234"/>
    </location>
</feature>
<feature type="transmembrane region" description="Helical" evidence="6">
    <location>
        <begin position="265"/>
        <end position="284"/>
    </location>
</feature>
<dbReference type="RefSeq" id="WP_085816143.1">
    <property type="nucleotide sequence ID" value="NZ_FWFU01000001.1"/>
</dbReference>
<feature type="domain" description="EamA" evidence="7">
    <location>
        <begin position="3"/>
        <end position="133"/>
    </location>
</feature>
<sequence length="298" mass="31308">MTTAILFAATVLIWGTTWIAIAAQIGDVPVMVSVFYRFVLAALVMLAGLAAIGHLKRPAQWRFVVIQALCLFCFNFVGLYNAAALIPSGLVSVIFSLASIFNALNARLIFGEPVTGRTVLAGAIGLCGLVLLFWQDIVVTPDSETLRGIGWAVFGTLVFSWGNMASRQNARLGVTPVTANGWGMGIGALALLGLIAGTGQPMVAPSGTGYWVALIYLAAIGSIIGFTTYLMLVARIGSAQAGYATVLFPVVALAISTLFEGYTWSATAIAGVALAALGNVVMFWRGRRRRGSAARTPT</sequence>
<evidence type="ECO:0000256" key="5">
    <source>
        <dbReference type="ARBA" id="ARBA00023136"/>
    </source>
</evidence>